<keyword evidence="1" id="KW-0175">Coiled coil</keyword>
<organism evidence="3">
    <name type="scientific">Desulfobacca acetoxidans</name>
    <dbReference type="NCBI Taxonomy" id="60893"/>
    <lineage>
        <taxon>Bacteria</taxon>
        <taxon>Pseudomonadati</taxon>
        <taxon>Thermodesulfobacteriota</taxon>
        <taxon>Desulfobaccia</taxon>
        <taxon>Desulfobaccales</taxon>
        <taxon>Desulfobaccaceae</taxon>
        <taxon>Desulfobacca</taxon>
    </lineage>
</organism>
<keyword evidence="2" id="KW-0812">Transmembrane</keyword>
<evidence type="ECO:0000256" key="1">
    <source>
        <dbReference type="SAM" id="Coils"/>
    </source>
</evidence>
<feature type="coiled-coil region" evidence="1">
    <location>
        <begin position="35"/>
        <end position="69"/>
    </location>
</feature>
<dbReference type="EMBL" id="DTHB01000012">
    <property type="protein sequence ID" value="HGB13758.1"/>
    <property type="molecule type" value="Genomic_DNA"/>
</dbReference>
<evidence type="ECO:0008006" key="4">
    <source>
        <dbReference type="Google" id="ProtNLM"/>
    </source>
</evidence>
<sequence>MLRRRRRDQGRNPAWPGLVDVFVFTLVFVMLVGLGDDSGKTIEKLEQEKKQLQLENERLKKENAKLREIVGGRGLRELKEFYETIKNNMPENYKINFDEDAIEILITGVPPIYFNTGEYKLYSQDSQRLSRLALIIFNLIQGKPFYVLINGTADPRFLPDRGIPPHNNVELSALRSATVADLLLREAPGLGEYLRVAGLGVRGKEAPPGVDREEYYQQFRTVNLVIKVDVEKLRTQSAPPN</sequence>
<reference evidence="3" key="1">
    <citation type="journal article" date="2020" name="mSystems">
        <title>Genome- and Community-Level Interaction Insights into Carbon Utilization and Element Cycling Functions of Hydrothermarchaeota in Hydrothermal Sediment.</title>
        <authorList>
            <person name="Zhou Z."/>
            <person name="Liu Y."/>
            <person name="Xu W."/>
            <person name="Pan J."/>
            <person name="Luo Z.H."/>
            <person name="Li M."/>
        </authorList>
    </citation>
    <scope>NUCLEOTIDE SEQUENCE [LARGE SCALE GENOMIC DNA]</scope>
    <source>
        <strain evidence="3">SpSt-776</strain>
    </source>
</reference>
<evidence type="ECO:0000256" key="2">
    <source>
        <dbReference type="SAM" id="Phobius"/>
    </source>
</evidence>
<evidence type="ECO:0000313" key="3">
    <source>
        <dbReference type="EMBL" id="HGB13758.1"/>
    </source>
</evidence>
<keyword evidence="2" id="KW-1133">Transmembrane helix</keyword>
<dbReference type="InterPro" id="IPR036737">
    <property type="entry name" value="OmpA-like_sf"/>
</dbReference>
<dbReference type="Gene3D" id="3.30.1330.60">
    <property type="entry name" value="OmpA-like domain"/>
    <property type="match status" value="1"/>
</dbReference>
<keyword evidence="2" id="KW-0472">Membrane</keyword>
<dbReference type="CDD" id="cd14686">
    <property type="entry name" value="bZIP"/>
    <property type="match status" value="1"/>
</dbReference>
<accession>A0A7C3SJF0</accession>
<dbReference type="SUPFAM" id="SSF103088">
    <property type="entry name" value="OmpA-like"/>
    <property type="match status" value="1"/>
</dbReference>
<proteinExistence type="predicted"/>
<dbReference type="AlphaFoldDB" id="A0A7C3SJF0"/>
<name>A0A7C3SJF0_9BACT</name>
<gene>
    <name evidence="3" type="ORF">ENV62_00760</name>
</gene>
<comment type="caution">
    <text evidence="3">The sequence shown here is derived from an EMBL/GenBank/DDBJ whole genome shotgun (WGS) entry which is preliminary data.</text>
</comment>
<feature type="transmembrane region" description="Helical" evidence="2">
    <location>
        <begin position="12"/>
        <end position="34"/>
    </location>
</feature>
<protein>
    <recommendedName>
        <fullName evidence="4">OmpA-like domain-containing protein</fullName>
    </recommendedName>
</protein>